<organism evidence="8 9">
    <name type="scientific">Blautia faecicola</name>
    <dbReference type="NCBI Taxonomy" id="2509240"/>
    <lineage>
        <taxon>Bacteria</taxon>
        <taxon>Bacillati</taxon>
        <taxon>Bacillota</taxon>
        <taxon>Clostridia</taxon>
        <taxon>Lachnospirales</taxon>
        <taxon>Lachnospiraceae</taxon>
        <taxon>Blautia</taxon>
    </lineage>
</organism>
<evidence type="ECO:0000256" key="4">
    <source>
        <dbReference type="ARBA" id="ARBA00023157"/>
    </source>
</evidence>
<evidence type="ECO:0000313" key="8">
    <source>
        <dbReference type="EMBL" id="RXS75192.1"/>
    </source>
</evidence>
<comment type="subcellular location">
    <subcellularLocation>
        <location evidence="1">Secreted</location>
    </subcellularLocation>
</comment>
<keyword evidence="9" id="KW-1185">Reference proteome</keyword>
<sequence length="1507" mass="165258">MRRIKNSRSLRRRGFGLFMTLAVAVTSLPFHVLAAEAGEVPEVTSAVGRPSVHDYGKSGDDPTTAEDESAIVYNDDVRKSAQYQESTKYELKANGTPVSVYKYQKQSAPGKYYHMDVARFSSDDAEPVFEVTLKDGSTIDSVVAYPERYYPQDAFTISEDKKTVTFQMSEGLRYCILNINGTQNDVNGKPQLAIINDPTEVKPNLSGNNVLNFKEFSEQYLEEHPITDTVGEKCRDAGSVTDTSLNNGTEYTWEYGEGVYEEYQSKGVTFPNKRARLSYDVSDAFQAALEKVRNSENLDTIYFPAGTYVWSGLSIKDWDGNGADGALTIYTDEDALMVNRLQECQEAMEPAIGIWNSSNITISGRGIYDGQGTYICTTDSIDADKSGHQGGCMLVHSQNITFNDTYVRDAKQWNWECHTVQNITYNNIKGLTPFQHSWVDGLDLTSGKNITVNGAITMGNDDTFAAGHFNPSDGFPNSALKGKNLSALTDTEKNIAAAAGIYNNDRLQWDQDDSENCTVNNTLGWSTFANAVRLGHNTRWKENGGSYQMKSYTFNNMNTVHVTGWSPNGGGGALSIQNGTSGCTPNYESLVFNNCSFADNGENNLRFPNTTNLTNFHPEEVTVRDCWFNDADSPLEFRNIKNVTIENLHLGGKLIEYTSQLSKLTVENVDNFTFTANGMPLKDNELPVITAPAESLQAYAGNPLIFYLQAEDADGDEVTIHEADVSAMDGAVFDSTTGKFSWTPSEDEIGKSYKVTFAVSDYTEQQVKRTVKIEVGSPTNSAMSFPVAEDAHVQSWKGEKESNYGTTRYLSTVLIPNSGLMSEDFTNTNTGDGTDGKIIYLKFNLDKIREKEGLYNKAELMLTYIIRRRNANEDATNSIRVAAVEDADWSADTITWNTKPTFAETLTEENTSVSEEFHMGTAGQDKPSGDNQAINGAKVKVDITDFVTDAIKAGKDALTLAVCETSGTEVYFVSSEGAAAFKNATADMAPSILLNLPVAIDLEGPSGMTITEGYETTESSSFALKGTGPFEVTLSCENGDGKITWNEETQQIQIEKGLADGTYQVTLKVKNAAGDEKTAEFTVTVLDNPEITDTPSVDKTKLQDLYNEKKDLTQGNYTDNTWASFTQALKAAEEVLKNENATEEEVATAMNNLQNASEGLVAIEVNKASLKKAVTMVQEIINGDQAFTEESWNNLLNSYNVATEVLNNENASQQEVDDAWRNLILAYADLENGVQKTGLQMAINNAETLLADPDTTADYTGESIQAVQEALTKAKEVLNTEYEDVEAGQAAVNEATTSLITAVTQMLQKDYGRLQDLIDQAENILEKSDKFTPDSTGILQNAVDEAKHVIEQKLDTADINQAYEKLMEAMTGIQLRANKAELEAVLAKAKEILDNADKYLDTTLEGLQDAYNSAAKVDADDNAVQEVVDRVLETLTKECMEARILGDVDLNGTVDSADSALLLKYNAELTELTEEQCLVGDVNRDGVSDTADASAILELVSEKITVF</sequence>
<accession>A0A4Q1RHT2</accession>
<dbReference type="InterPro" id="IPR036439">
    <property type="entry name" value="Dockerin_dom_sf"/>
</dbReference>
<dbReference type="CDD" id="cd14256">
    <property type="entry name" value="Dockerin_I"/>
    <property type="match status" value="1"/>
</dbReference>
<dbReference type="Gene3D" id="1.10.1330.10">
    <property type="entry name" value="Dockerin domain"/>
    <property type="match status" value="1"/>
</dbReference>
<feature type="domain" description="Dockerin" evidence="7">
    <location>
        <begin position="1441"/>
        <end position="1507"/>
    </location>
</feature>
<dbReference type="InterPro" id="IPR015919">
    <property type="entry name" value="Cadherin-like_sf"/>
</dbReference>
<evidence type="ECO:0000256" key="1">
    <source>
        <dbReference type="ARBA" id="ARBA00004613"/>
    </source>
</evidence>
<protein>
    <recommendedName>
        <fullName evidence="7">Dockerin domain-containing protein</fullName>
    </recommendedName>
</protein>
<keyword evidence="3 6" id="KW-0732">Signal</keyword>
<feature type="chain" id="PRO_5020902794" description="Dockerin domain-containing protein" evidence="6">
    <location>
        <begin position="35"/>
        <end position="1507"/>
    </location>
</feature>
<dbReference type="GO" id="GO:0000272">
    <property type="term" value="P:polysaccharide catabolic process"/>
    <property type="evidence" value="ECO:0007669"/>
    <property type="project" value="InterPro"/>
</dbReference>
<evidence type="ECO:0000256" key="3">
    <source>
        <dbReference type="ARBA" id="ARBA00022729"/>
    </source>
</evidence>
<keyword evidence="4" id="KW-1015">Disulfide bond</keyword>
<reference evidence="8 9" key="1">
    <citation type="submission" date="2019-01" db="EMBL/GenBank/DDBJ databases">
        <title>Blautia sp. nov. KGMB01111 isolated human feces.</title>
        <authorList>
            <person name="Park J.-E."/>
            <person name="Kim J.-S."/>
            <person name="Park S.-H."/>
        </authorList>
    </citation>
    <scope>NUCLEOTIDE SEQUENCE [LARGE SCALE GENOMIC DNA]</scope>
    <source>
        <strain evidence="8 9">KGMB01111</strain>
    </source>
</reference>
<evidence type="ECO:0000256" key="2">
    <source>
        <dbReference type="ARBA" id="ARBA00022525"/>
    </source>
</evidence>
<dbReference type="InterPro" id="IPR016134">
    <property type="entry name" value="Dockerin_dom"/>
</dbReference>
<dbReference type="InterPro" id="IPR013783">
    <property type="entry name" value="Ig-like_fold"/>
</dbReference>
<dbReference type="GO" id="GO:0005509">
    <property type="term" value="F:calcium ion binding"/>
    <property type="evidence" value="ECO:0007669"/>
    <property type="project" value="InterPro"/>
</dbReference>
<dbReference type="InterPro" id="IPR011050">
    <property type="entry name" value="Pectin_lyase_fold/virulence"/>
</dbReference>
<dbReference type="Pfam" id="PF07554">
    <property type="entry name" value="FIVAR"/>
    <property type="match status" value="4"/>
</dbReference>
<keyword evidence="2" id="KW-0964">Secreted</keyword>
<keyword evidence="5" id="KW-0175">Coiled coil</keyword>
<dbReference type="Pfam" id="PF05345">
    <property type="entry name" value="He_PIG"/>
    <property type="match status" value="1"/>
</dbReference>
<dbReference type="Pfam" id="PF00404">
    <property type="entry name" value="Dockerin_1"/>
    <property type="match status" value="1"/>
</dbReference>
<feature type="signal peptide" evidence="6">
    <location>
        <begin position="1"/>
        <end position="34"/>
    </location>
</feature>
<evidence type="ECO:0000313" key="9">
    <source>
        <dbReference type="Proteomes" id="UP000290106"/>
    </source>
</evidence>
<name>A0A4Q1RHT2_9FIRM</name>
<dbReference type="GO" id="GO:0016020">
    <property type="term" value="C:membrane"/>
    <property type="evidence" value="ECO:0007669"/>
    <property type="project" value="InterPro"/>
</dbReference>
<feature type="coiled-coil region" evidence="5">
    <location>
        <begin position="1363"/>
        <end position="1399"/>
    </location>
</feature>
<comment type="caution">
    <text evidence="8">The sequence shown here is derived from an EMBL/GenBank/DDBJ whole genome shotgun (WGS) entry which is preliminary data.</text>
</comment>
<dbReference type="InterPro" id="IPR055372">
    <property type="entry name" value="CBM96"/>
</dbReference>
<dbReference type="SUPFAM" id="SSF49313">
    <property type="entry name" value="Cadherin-like"/>
    <property type="match status" value="1"/>
</dbReference>
<dbReference type="Proteomes" id="UP000290106">
    <property type="component" value="Unassembled WGS sequence"/>
</dbReference>
<dbReference type="SUPFAM" id="SSF51126">
    <property type="entry name" value="Pectin lyase-like"/>
    <property type="match status" value="1"/>
</dbReference>
<dbReference type="Gene3D" id="2.160.20.10">
    <property type="entry name" value="Single-stranded right-handed beta-helix, Pectin lyase-like"/>
    <property type="match status" value="1"/>
</dbReference>
<dbReference type="OrthoDB" id="9760892at2"/>
<dbReference type="SUPFAM" id="SSF63446">
    <property type="entry name" value="Type I dockerin domain"/>
    <property type="match status" value="1"/>
</dbReference>
<dbReference type="PANTHER" id="PTHR31736:SF19">
    <property type="entry name" value="PECTIN LYASE SUPERFAMILY PROTEIN-RELATED"/>
    <property type="match status" value="1"/>
</dbReference>
<dbReference type="EMBL" id="SDKC01000001">
    <property type="protein sequence ID" value="RXS75192.1"/>
    <property type="molecule type" value="Genomic_DNA"/>
</dbReference>
<evidence type="ECO:0000256" key="5">
    <source>
        <dbReference type="SAM" id="Coils"/>
    </source>
</evidence>
<evidence type="ECO:0000256" key="6">
    <source>
        <dbReference type="SAM" id="SignalP"/>
    </source>
</evidence>
<evidence type="ECO:0000259" key="7">
    <source>
        <dbReference type="PROSITE" id="PS51766"/>
    </source>
</evidence>
<dbReference type="GO" id="GO:0005576">
    <property type="term" value="C:extracellular region"/>
    <property type="evidence" value="ECO:0007669"/>
    <property type="project" value="UniProtKB-SubCell"/>
</dbReference>
<dbReference type="PANTHER" id="PTHR31736">
    <property type="match status" value="1"/>
</dbReference>
<gene>
    <name evidence="8" type="ORF">ETP43_08145</name>
</gene>
<dbReference type="GO" id="GO:0004553">
    <property type="term" value="F:hydrolase activity, hydrolyzing O-glycosyl compounds"/>
    <property type="evidence" value="ECO:0007669"/>
    <property type="project" value="InterPro"/>
</dbReference>
<dbReference type="Gene3D" id="2.60.40.10">
    <property type="entry name" value="Immunoglobulins"/>
    <property type="match status" value="1"/>
</dbReference>
<dbReference type="Pfam" id="PF24517">
    <property type="entry name" value="CBM96"/>
    <property type="match status" value="1"/>
</dbReference>
<dbReference type="InterPro" id="IPR012334">
    <property type="entry name" value="Pectin_lyas_fold"/>
</dbReference>
<dbReference type="PROSITE" id="PS51766">
    <property type="entry name" value="DOCKERIN"/>
    <property type="match status" value="1"/>
</dbReference>
<dbReference type="Gene3D" id="1.20.1270.90">
    <property type="entry name" value="AF1782-like"/>
    <property type="match status" value="2"/>
</dbReference>
<dbReference type="Gene3D" id="1.20.1270.70">
    <property type="entry name" value="Designed single chain three-helix bundle"/>
    <property type="match status" value="2"/>
</dbReference>
<dbReference type="InterPro" id="IPR002105">
    <property type="entry name" value="Dockerin_1_rpt"/>
</dbReference>
<proteinExistence type="predicted"/>
<dbReference type="RefSeq" id="WP_129257704.1">
    <property type="nucleotide sequence ID" value="NZ_SDKC01000001.1"/>
</dbReference>